<proteinExistence type="inferred from homology"/>
<evidence type="ECO:0000256" key="6">
    <source>
        <dbReference type="HAMAP-Rule" id="MF_00196"/>
    </source>
</evidence>
<protein>
    <recommendedName>
        <fullName evidence="3 6">Mannitol-1-phosphate 5-dehydrogenase</fullName>
        <ecNumber evidence="2 6">1.1.1.17</ecNumber>
    </recommendedName>
</protein>
<sequence length="381" mass="41119">MPTAIQFGAGNIGRGFIGALLAQSGYKVIFADVNETLISALRDKGEYTIHIMDLDQRTEKVSGVTGILSNGPDIVPAIVDADLITTAVGPNVLKIIASTLAKGIEARAAAGKGDLNIIACENMVGASSFLKEQVEQHLSDAGKKYVAEHVGFPNSSVDRIVPPFTGENPLDVGVESFYEWIVEEPAFKGPVPNIEGMKLTDNLVAYVQRKLFTLNSGHAITAYLGSRKGHQTVEDSINDPEIREAVLSAMRQSGAALVRQYGFDAEEHEKYIQKIEKRFKNPYIRDEVLRVGREPLRKLGAKDRIIGPATMAADLGLPHDALLRGAAAALHYNNPEDPQSVQVQQLIKDKGVAGAVTESTGLSADHPMHAKIVGAYNEMDK</sequence>
<dbReference type="EMBL" id="BAABRN010000044">
    <property type="protein sequence ID" value="GAA5503301.1"/>
    <property type="molecule type" value="Genomic_DNA"/>
</dbReference>
<dbReference type="InterPro" id="IPR013328">
    <property type="entry name" value="6PGD_dom2"/>
</dbReference>
<evidence type="ECO:0000256" key="1">
    <source>
        <dbReference type="ARBA" id="ARBA00006541"/>
    </source>
</evidence>
<evidence type="ECO:0000256" key="3">
    <source>
        <dbReference type="ARBA" id="ARBA00016219"/>
    </source>
</evidence>
<dbReference type="NCBIfam" id="NF002650">
    <property type="entry name" value="PRK02318.2-2"/>
    <property type="match status" value="1"/>
</dbReference>
<dbReference type="SUPFAM" id="SSF48179">
    <property type="entry name" value="6-phosphogluconate dehydrogenase C-terminal domain-like"/>
    <property type="match status" value="1"/>
</dbReference>
<gene>
    <name evidence="6 9" type="primary">mtlD</name>
    <name evidence="9" type="ORF">Dxin01_03056</name>
</gene>
<dbReference type="PANTHER" id="PTHR30524:SF0">
    <property type="entry name" value="ALTRONATE OXIDOREDUCTASE-RELATED"/>
    <property type="match status" value="1"/>
</dbReference>
<dbReference type="RefSeq" id="WP_353543272.1">
    <property type="nucleotide sequence ID" value="NZ_BAABRN010000044.1"/>
</dbReference>
<comment type="similarity">
    <text evidence="1 6">Belongs to the mannitol dehydrogenase family.</text>
</comment>
<evidence type="ECO:0000259" key="7">
    <source>
        <dbReference type="Pfam" id="PF01232"/>
    </source>
</evidence>
<dbReference type="InterPro" id="IPR013131">
    <property type="entry name" value="Mannitol_DH_N"/>
</dbReference>
<evidence type="ECO:0000259" key="8">
    <source>
        <dbReference type="Pfam" id="PF08125"/>
    </source>
</evidence>
<dbReference type="InterPro" id="IPR036291">
    <property type="entry name" value="NAD(P)-bd_dom_sf"/>
</dbReference>
<feature type="domain" description="Mannitol dehydrogenase C-terminal" evidence="8">
    <location>
        <begin position="202"/>
        <end position="379"/>
    </location>
</feature>
<organism evidence="9 10">
    <name type="scientific">Deinococcus xinjiangensis</name>
    <dbReference type="NCBI Taxonomy" id="457454"/>
    <lineage>
        <taxon>Bacteria</taxon>
        <taxon>Thermotogati</taxon>
        <taxon>Deinococcota</taxon>
        <taxon>Deinococci</taxon>
        <taxon>Deinococcales</taxon>
        <taxon>Deinococcaceae</taxon>
        <taxon>Deinococcus</taxon>
    </lineage>
</organism>
<dbReference type="Proteomes" id="UP001458946">
    <property type="component" value="Unassembled WGS sequence"/>
</dbReference>
<dbReference type="EC" id="1.1.1.17" evidence="2 6"/>
<dbReference type="PRINTS" id="PR00084">
    <property type="entry name" value="MTLDHDRGNASE"/>
</dbReference>
<evidence type="ECO:0000313" key="9">
    <source>
        <dbReference type="EMBL" id="GAA5503301.1"/>
    </source>
</evidence>
<keyword evidence="4 6" id="KW-0560">Oxidoreductase</keyword>
<name>A0ABP9VF82_9DEIO</name>
<dbReference type="NCBIfam" id="NF002652">
    <property type="entry name" value="PRK02318.2-5"/>
    <property type="match status" value="1"/>
</dbReference>
<evidence type="ECO:0000256" key="5">
    <source>
        <dbReference type="ARBA" id="ARBA00023027"/>
    </source>
</evidence>
<evidence type="ECO:0000313" key="10">
    <source>
        <dbReference type="Proteomes" id="UP001458946"/>
    </source>
</evidence>
<comment type="catalytic activity">
    <reaction evidence="6">
        <text>D-mannitol 1-phosphate + NAD(+) = beta-D-fructose 6-phosphate + NADH + H(+)</text>
        <dbReference type="Rhea" id="RHEA:19661"/>
        <dbReference type="ChEBI" id="CHEBI:15378"/>
        <dbReference type="ChEBI" id="CHEBI:57540"/>
        <dbReference type="ChEBI" id="CHEBI:57634"/>
        <dbReference type="ChEBI" id="CHEBI:57945"/>
        <dbReference type="ChEBI" id="CHEBI:61381"/>
        <dbReference type="EC" id="1.1.1.17"/>
    </reaction>
</comment>
<dbReference type="InterPro" id="IPR013118">
    <property type="entry name" value="Mannitol_DH_C"/>
</dbReference>
<dbReference type="NCBIfam" id="NF002647">
    <property type="entry name" value="PRK02318.1-3"/>
    <property type="match status" value="1"/>
</dbReference>
<feature type="binding site" evidence="6">
    <location>
        <begin position="4"/>
        <end position="15"/>
    </location>
    <ligand>
        <name>NAD(+)</name>
        <dbReference type="ChEBI" id="CHEBI:57540"/>
    </ligand>
</feature>
<accession>A0ABP9VF82</accession>
<comment type="caution">
    <text evidence="9">The sequence shown here is derived from an EMBL/GenBank/DDBJ whole genome shotgun (WGS) entry which is preliminary data.</text>
</comment>
<reference evidence="9 10" key="1">
    <citation type="submission" date="2024-02" db="EMBL/GenBank/DDBJ databases">
        <title>Deinococcus xinjiangensis NBRC 107630.</title>
        <authorList>
            <person name="Ichikawa N."/>
            <person name="Katano-Makiyama Y."/>
            <person name="Hidaka K."/>
        </authorList>
    </citation>
    <scope>NUCLEOTIDE SEQUENCE [LARGE SCALE GENOMIC DNA]</scope>
    <source>
        <strain evidence="9 10">NBRC 107630</strain>
    </source>
</reference>
<dbReference type="InterPro" id="IPR023028">
    <property type="entry name" value="Mannitol_1_phos_5_DH"/>
</dbReference>
<dbReference type="Gene3D" id="3.40.50.720">
    <property type="entry name" value="NAD(P)-binding Rossmann-like Domain"/>
    <property type="match status" value="1"/>
</dbReference>
<dbReference type="Gene3D" id="1.10.1040.10">
    <property type="entry name" value="N-(1-d-carboxylethyl)-l-norvaline Dehydrogenase, domain 2"/>
    <property type="match status" value="1"/>
</dbReference>
<keyword evidence="5 6" id="KW-0520">NAD</keyword>
<dbReference type="NCBIfam" id="NF002646">
    <property type="entry name" value="PRK02318.1-2"/>
    <property type="match status" value="1"/>
</dbReference>
<dbReference type="InterPro" id="IPR023027">
    <property type="entry name" value="Mannitol_DH_CS"/>
</dbReference>
<dbReference type="InterPro" id="IPR000669">
    <property type="entry name" value="Mannitol_DH"/>
</dbReference>
<dbReference type="SUPFAM" id="SSF51735">
    <property type="entry name" value="NAD(P)-binding Rossmann-fold domains"/>
    <property type="match status" value="1"/>
</dbReference>
<feature type="domain" description="Mannitol dehydrogenase N-terminal" evidence="7">
    <location>
        <begin position="3"/>
        <end position="196"/>
    </location>
</feature>
<dbReference type="PROSITE" id="PS00974">
    <property type="entry name" value="MANNITOL_DHGENASE"/>
    <property type="match status" value="1"/>
</dbReference>
<dbReference type="HAMAP" id="MF_00196">
    <property type="entry name" value="Mannitol_dehydrog"/>
    <property type="match status" value="1"/>
</dbReference>
<dbReference type="Pfam" id="PF01232">
    <property type="entry name" value="Mannitol_dh"/>
    <property type="match status" value="1"/>
</dbReference>
<dbReference type="PANTHER" id="PTHR30524">
    <property type="entry name" value="MANNITOL-1-PHOSPHATE 5-DEHYDROGENASE"/>
    <property type="match status" value="1"/>
</dbReference>
<evidence type="ECO:0000256" key="4">
    <source>
        <dbReference type="ARBA" id="ARBA00023002"/>
    </source>
</evidence>
<keyword evidence="10" id="KW-1185">Reference proteome</keyword>
<evidence type="ECO:0000256" key="2">
    <source>
        <dbReference type="ARBA" id="ARBA00012939"/>
    </source>
</evidence>
<dbReference type="InterPro" id="IPR008927">
    <property type="entry name" value="6-PGluconate_DH-like_C_sf"/>
</dbReference>
<dbReference type="Pfam" id="PF08125">
    <property type="entry name" value="Mannitol_dh_C"/>
    <property type="match status" value="1"/>
</dbReference>